<evidence type="ECO:0000313" key="2">
    <source>
        <dbReference type="Proteomes" id="UP001432202"/>
    </source>
</evidence>
<proteinExistence type="predicted"/>
<evidence type="ECO:0000313" key="1">
    <source>
        <dbReference type="EMBL" id="WWQ59464.1"/>
    </source>
</evidence>
<dbReference type="Proteomes" id="UP001432202">
    <property type="component" value="Chromosome"/>
</dbReference>
<gene>
    <name evidence="1" type="ORF">V6M85_08115</name>
</gene>
<keyword evidence="2" id="KW-1185">Reference proteome</keyword>
<protein>
    <recommendedName>
        <fullName evidence="3">Transposase</fullName>
    </recommendedName>
</protein>
<dbReference type="EMBL" id="CP146016">
    <property type="protein sequence ID" value="WWQ59464.1"/>
    <property type="molecule type" value="Genomic_DNA"/>
</dbReference>
<organism evidence="1 2">
    <name type="scientific">Sulfolobus tengchongensis</name>
    <dbReference type="NCBI Taxonomy" id="207809"/>
    <lineage>
        <taxon>Archaea</taxon>
        <taxon>Thermoproteota</taxon>
        <taxon>Thermoprotei</taxon>
        <taxon>Sulfolobales</taxon>
        <taxon>Sulfolobaceae</taxon>
        <taxon>Sulfolobus</taxon>
    </lineage>
</organism>
<evidence type="ECO:0008006" key="3">
    <source>
        <dbReference type="Google" id="ProtNLM"/>
    </source>
</evidence>
<sequence>MKNLERVIIAAIRSIRARIRRRFQGEFTKKRNRSYFGYKVFVIMCTSLLVHDVEVKLANLPDNSISFNYPDYKVVDRGFRGLSSSWKVLSGFWFRRHVEFFWCFS</sequence>
<reference evidence="1 2" key="1">
    <citation type="submission" date="2024-02" db="EMBL/GenBank/DDBJ databases">
        <title>STSV induces naive adaptation in Sulfolobus.</title>
        <authorList>
            <person name="Xiang X."/>
            <person name="Song M."/>
        </authorList>
    </citation>
    <scope>NUCLEOTIDE SEQUENCE [LARGE SCALE GENOMIC DNA]</scope>
    <source>
        <strain evidence="1 2">RT2</strain>
    </source>
</reference>
<name>A0AAX4KX40_9CREN</name>
<accession>A0AAX4KX40</accession>
<dbReference type="AlphaFoldDB" id="A0AAX4KX40"/>